<dbReference type="InterPro" id="IPR003695">
    <property type="entry name" value="Ppx_GppA_N"/>
</dbReference>
<dbReference type="Gene3D" id="3.30.420.40">
    <property type="match status" value="1"/>
</dbReference>
<organism evidence="2 3">
    <name type="scientific">Neptunicoccus cionae</name>
    <dbReference type="NCBI Taxonomy" id="2035344"/>
    <lineage>
        <taxon>Bacteria</taxon>
        <taxon>Pseudomonadati</taxon>
        <taxon>Pseudomonadota</taxon>
        <taxon>Alphaproteobacteria</taxon>
        <taxon>Rhodobacterales</taxon>
        <taxon>Paracoccaceae</taxon>
        <taxon>Neptunicoccus</taxon>
    </lineage>
</organism>
<dbReference type="AlphaFoldDB" id="A0A916VQ86"/>
<dbReference type="CDD" id="cd24054">
    <property type="entry name" value="ASKHA_NBD_AaPPX-GppA_MtPPX2-like"/>
    <property type="match status" value="1"/>
</dbReference>
<accession>A0A916VQ86</accession>
<evidence type="ECO:0000259" key="1">
    <source>
        <dbReference type="Pfam" id="PF02541"/>
    </source>
</evidence>
<dbReference type="PANTHER" id="PTHR30005:SF0">
    <property type="entry name" value="RETROGRADE REGULATION PROTEIN 2"/>
    <property type="match status" value="1"/>
</dbReference>
<comment type="caution">
    <text evidence="2">The sequence shown here is derived from an EMBL/GenBank/DDBJ whole genome shotgun (WGS) entry which is preliminary data.</text>
</comment>
<dbReference type="EMBL" id="BMKA01000003">
    <property type="protein sequence ID" value="GGA20692.1"/>
    <property type="molecule type" value="Genomic_DNA"/>
</dbReference>
<dbReference type="PANTHER" id="PTHR30005">
    <property type="entry name" value="EXOPOLYPHOSPHATASE"/>
    <property type="match status" value="1"/>
</dbReference>
<evidence type="ECO:0000313" key="3">
    <source>
        <dbReference type="Proteomes" id="UP000628017"/>
    </source>
</evidence>
<sequence length="328" mass="35432">MLIARPQGTEFEVVDAFSKPVHLGAGLAEYGTLAPAAIKRTLGALRICSKKLRQHGVKHSRLVATEACRRATNGTSFVNLVRRETGLDLEIIDPAEEARLAVVSCAPHLGEDAEQLLIVDIGGGSTELVWLDLSGVSARNRAKALVELDLTKRGGGTCTRTARVMDWKSVPLGVATLKDMFHDVEDDCAKFALMSCCFEEQIDEFVPPEIGDGANCQIIGTSGTVTTVAASHLGLSRYERCKVDGVSMCRQEIDQVVQKYLNIGPEGRRKAPCIGTDRHELIMSGAAILQAILRVWPSSRLTVADRGLREGLLYSQMSAAGVLGDRPH</sequence>
<gene>
    <name evidence="2" type="ORF">GCM10011498_21710</name>
</gene>
<feature type="domain" description="Ppx/GppA phosphatase N-terminal" evidence="1">
    <location>
        <begin position="3"/>
        <end position="318"/>
    </location>
</feature>
<name>A0A916VQ86_9RHOB</name>
<reference evidence="2" key="1">
    <citation type="journal article" date="2014" name="Int. J. Syst. Evol. Microbiol.">
        <title>Complete genome sequence of Corynebacterium casei LMG S-19264T (=DSM 44701T), isolated from a smear-ripened cheese.</title>
        <authorList>
            <consortium name="US DOE Joint Genome Institute (JGI-PGF)"/>
            <person name="Walter F."/>
            <person name="Albersmeier A."/>
            <person name="Kalinowski J."/>
            <person name="Ruckert C."/>
        </authorList>
    </citation>
    <scope>NUCLEOTIDE SEQUENCE</scope>
    <source>
        <strain evidence="2">CGMCC 1.15880</strain>
    </source>
</reference>
<dbReference type="SUPFAM" id="SSF53067">
    <property type="entry name" value="Actin-like ATPase domain"/>
    <property type="match status" value="2"/>
</dbReference>
<dbReference type="Gene3D" id="3.30.420.150">
    <property type="entry name" value="Exopolyphosphatase. Domain 2"/>
    <property type="match status" value="1"/>
</dbReference>
<dbReference type="GO" id="GO:0016462">
    <property type="term" value="F:pyrophosphatase activity"/>
    <property type="evidence" value="ECO:0007669"/>
    <property type="project" value="TreeGrafter"/>
</dbReference>
<dbReference type="InterPro" id="IPR043129">
    <property type="entry name" value="ATPase_NBD"/>
</dbReference>
<dbReference type="Pfam" id="PF02541">
    <property type="entry name" value="Ppx-GppA"/>
    <property type="match status" value="1"/>
</dbReference>
<proteinExistence type="predicted"/>
<keyword evidence="3" id="KW-1185">Reference proteome</keyword>
<evidence type="ECO:0000313" key="2">
    <source>
        <dbReference type="EMBL" id="GGA20692.1"/>
    </source>
</evidence>
<dbReference type="Proteomes" id="UP000628017">
    <property type="component" value="Unassembled WGS sequence"/>
</dbReference>
<reference evidence="2" key="2">
    <citation type="submission" date="2020-09" db="EMBL/GenBank/DDBJ databases">
        <authorList>
            <person name="Sun Q."/>
            <person name="Zhou Y."/>
        </authorList>
    </citation>
    <scope>NUCLEOTIDE SEQUENCE</scope>
    <source>
        <strain evidence="2">CGMCC 1.15880</strain>
    </source>
</reference>
<dbReference type="InterPro" id="IPR050273">
    <property type="entry name" value="GppA/Ppx_hydrolase"/>
</dbReference>
<protein>
    <submittedName>
        <fullName evidence="2">Exopolyphosphatase</fullName>
    </submittedName>
</protein>